<organism evidence="2 3">
    <name type="scientific">Sinomicrobium weinanense</name>
    <dbReference type="NCBI Taxonomy" id="2842200"/>
    <lineage>
        <taxon>Bacteria</taxon>
        <taxon>Pseudomonadati</taxon>
        <taxon>Bacteroidota</taxon>
        <taxon>Flavobacteriia</taxon>
        <taxon>Flavobacteriales</taxon>
        <taxon>Flavobacteriaceae</taxon>
        <taxon>Sinomicrobium</taxon>
    </lineage>
</organism>
<comment type="caution">
    <text evidence="2">The sequence shown here is derived from an EMBL/GenBank/DDBJ whole genome shotgun (WGS) entry which is preliminary data.</text>
</comment>
<accession>A0A926Q4X9</accession>
<dbReference type="InterPro" id="IPR035093">
    <property type="entry name" value="RelE/ParE_toxin_dom_sf"/>
</dbReference>
<dbReference type="Pfam" id="PF05016">
    <property type="entry name" value="ParE_toxin"/>
    <property type="match status" value="1"/>
</dbReference>
<proteinExistence type="predicted"/>
<sequence>MIKGYHIVFKHEALLDISESYDYYVVESKGLTNRFLDCLEDVYNYLISDPRIFRRVEKGFYQVPVKIFPFVILYKIYGNEVVIFRVFHTSRNPVDRV</sequence>
<reference evidence="2 3" key="1">
    <citation type="submission" date="2020-09" db="EMBL/GenBank/DDBJ databases">
        <title>Sinomicrobium weinanense sp. nov., a halophilic bacteria isolated from saline-alkali soil.</title>
        <authorList>
            <person name="Wu P."/>
            <person name="Ren H."/>
            <person name="Mei Y."/>
            <person name="Liang Y."/>
            <person name="Chen Z."/>
        </authorList>
    </citation>
    <scope>NUCLEOTIDE SEQUENCE [LARGE SCALE GENOMIC DNA]</scope>
    <source>
        <strain evidence="2 3">FJxs</strain>
    </source>
</reference>
<dbReference type="RefSeq" id="WP_187967591.1">
    <property type="nucleotide sequence ID" value="NZ_JACVDC010000121.1"/>
</dbReference>
<dbReference type="Proteomes" id="UP000653730">
    <property type="component" value="Unassembled WGS sequence"/>
</dbReference>
<keyword evidence="1" id="KW-1277">Toxin-antitoxin system</keyword>
<protein>
    <submittedName>
        <fullName evidence="2">Type II toxin-antitoxin system RelE/ParE family toxin</fullName>
    </submittedName>
</protein>
<dbReference type="EMBL" id="JACVDC010000121">
    <property type="protein sequence ID" value="MBC9798474.1"/>
    <property type="molecule type" value="Genomic_DNA"/>
</dbReference>
<keyword evidence="3" id="KW-1185">Reference proteome</keyword>
<dbReference type="AlphaFoldDB" id="A0A926Q4X9"/>
<dbReference type="InterPro" id="IPR007712">
    <property type="entry name" value="RelE/ParE_toxin"/>
</dbReference>
<evidence type="ECO:0000313" key="2">
    <source>
        <dbReference type="EMBL" id="MBC9798474.1"/>
    </source>
</evidence>
<evidence type="ECO:0000256" key="1">
    <source>
        <dbReference type="ARBA" id="ARBA00022649"/>
    </source>
</evidence>
<name>A0A926Q4X9_9FLAO</name>
<evidence type="ECO:0000313" key="3">
    <source>
        <dbReference type="Proteomes" id="UP000653730"/>
    </source>
</evidence>
<gene>
    <name evidence="2" type="ORF">IBL28_21080</name>
</gene>
<dbReference type="Gene3D" id="3.30.2310.20">
    <property type="entry name" value="RelE-like"/>
    <property type="match status" value="1"/>
</dbReference>